<evidence type="ECO:0000256" key="5">
    <source>
        <dbReference type="ARBA" id="ARBA00022728"/>
    </source>
</evidence>
<evidence type="ECO:0000256" key="11">
    <source>
        <dbReference type="ARBA" id="ARBA00055964"/>
    </source>
</evidence>
<evidence type="ECO:0000256" key="7">
    <source>
        <dbReference type="ARBA" id="ARBA00023054"/>
    </source>
</evidence>
<dbReference type="Proteomes" id="UP001168990">
    <property type="component" value="Unassembled WGS sequence"/>
</dbReference>
<reference evidence="14" key="2">
    <citation type="submission" date="2023-03" db="EMBL/GenBank/DDBJ databases">
        <authorList>
            <person name="Inwood S.N."/>
            <person name="Skelly J.G."/>
            <person name="Guhlin J."/>
            <person name="Harrop T.W.R."/>
            <person name="Goldson S.G."/>
            <person name="Dearden P.K."/>
        </authorList>
    </citation>
    <scope>NUCLEOTIDE SEQUENCE</scope>
    <source>
        <strain evidence="14">Irish</strain>
        <tissue evidence="14">Whole body</tissue>
    </source>
</reference>
<dbReference type="InterPro" id="IPR000253">
    <property type="entry name" value="FHA_dom"/>
</dbReference>
<evidence type="ECO:0000259" key="13">
    <source>
        <dbReference type="PROSITE" id="PS50006"/>
    </source>
</evidence>
<comment type="function">
    <text evidence="11">Required for pre-mRNA splicing as component of the spliceosome. As a component of the minor spliceosome, involved in the splicing of U12-type introns in pre-mRNAs. Down-regulates NF-kappa-B signaling by competing with RELA for CREBBP/EP300 binding. Involved in the microRNA (miRNA) biogenesis. May be involved in cyclin-D1/CCND1 mRNA stability through the SNARP complex which associates with both the 3'end of the CCND1 gene and its mRNA.</text>
</comment>
<keyword evidence="8" id="KW-0943">RNA-mediated gene silencing</keyword>
<feature type="compositionally biased region" description="Basic residues" evidence="12">
    <location>
        <begin position="43"/>
        <end position="53"/>
    </location>
</feature>
<accession>A0AA39FI15</accession>
<dbReference type="Gene3D" id="2.60.200.20">
    <property type="match status" value="1"/>
</dbReference>
<dbReference type="PANTHER" id="PTHR23308">
    <property type="entry name" value="NUCLEAR INHIBITOR OF PROTEIN PHOSPHATASE-1"/>
    <property type="match status" value="1"/>
</dbReference>
<comment type="subcellular location">
    <subcellularLocation>
        <location evidence="1">Nucleus</location>
    </subcellularLocation>
</comment>
<keyword evidence="9" id="KW-0508">mRNA splicing</keyword>
<evidence type="ECO:0000313" key="15">
    <source>
        <dbReference type="Proteomes" id="UP001168990"/>
    </source>
</evidence>
<keyword evidence="15" id="KW-1185">Reference proteome</keyword>
<evidence type="ECO:0000256" key="10">
    <source>
        <dbReference type="ARBA" id="ARBA00023242"/>
    </source>
</evidence>
<dbReference type="GO" id="GO:0005681">
    <property type="term" value="C:spliceosomal complex"/>
    <property type="evidence" value="ECO:0007669"/>
    <property type="project" value="UniProtKB-KW"/>
</dbReference>
<protein>
    <recommendedName>
        <fullName evidence="13">FHA domain-containing protein</fullName>
    </recommendedName>
</protein>
<keyword evidence="4" id="KW-0507">mRNA processing</keyword>
<evidence type="ECO:0000256" key="6">
    <source>
        <dbReference type="ARBA" id="ARBA00022843"/>
    </source>
</evidence>
<dbReference type="GO" id="GO:0006397">
    <property type="term" value="P:mRNA processing"/>
    <property type="evidence" value="ECO:0007669"/>
    <property type="project" value="UniProtKB-KW"/>
</dbReference>
<dbReference type="GO" id="GO:0008380">
    <property type="term" value="P:RNA splicing"/>
    <property type="evidence" value="ECO:0007669"/>
    <property type="project" value="UniProtKB-KW"/>
</dbReference>
<keyword evidence="5" id="KW-0747">Spliceosome</keyword>
<feature type="compositionally biased region" description="Basic and acidic residues" evidence="12">
    <location>
        <begin position="54"/>
        <end position="121"/>
    </location>
</feature>
<evidence type="ECO:0000256" key="8">
    <source>
        <dbReference type="ARBA" id="ARBA00023158"/>
    </source>
</evidence>
<evidence type="ECO:0000256" key="9">
    <source>
        <dbReference type="ARBA" id="ARBA00023187"/>
    </source>
</evidence>
<keyword evidence="7" id="KW-0175">Coiled coil</keyword>
<name>A0AA39FI15_9HYME</name>
<feature type="domain" description="FHA" evidence="13">
    <location>
        <begin position="178"/>
        <end position="241"/>
    </location>
</feature>
<sequence length="286" mass="34155">MSSSNNHRDRSRRKDSRFDDDYDSNRRDRNKERYQHERNKNDKPRRRERSRSRHRDDDERYNKKPREENRRYNDRSRGDNDHSKKFNFTDRKIKNEPSPEWGKSNDKNNTKDKPVQDKAKPDFGLSGKLTEDANTVNGVVIKYSEPQDARKPARRWRLYPFKGEKALPTLYVHRQSAYLMGRDRKIADIPLDHPSCSKQHAALQYRLVPFKRENGGEGKRVRPYLIDLDSANGTFVNNVKLEPRRYHELLERDVIKFGFSSREYVLLHEHSRDDELDDDVTIPNET</sequence>
<dbReference type="AlphaFoldDB" id="A0AA39FI15"/>
<organism evidence="14 15">
    <name type="scientific">Microctonus aethiopoides</name>
    <dbReference type="NCBI Taxonomy" id="144406"/>
    <lineage>
        <taxon>Eukaryota</taxon>
        <taxon>Metazoa</taxon>
        <taxon>Ecdysozoa</taxon>
        <taxon>Arthropoda</taxon>
        <taxon>Hexapoda</taxon>
        <taxon>Insecta</taxon>
        <taxon>Pterygota</taxon>
        <taxon>Neoptera</taxon>
        <taxon>Endopterygota</taxon>
        <taxon>Hymenoptera</taxon>
        <taxon>Apocrita</taxon>
        <taxon>Ichneumonoidea</taxon>
        <taxon>Braconidae</taxon>
        <taxon>Euphorinae</taxon>
        <taxon>Microctonus</taxon>
    </lineage>
</organism>
<evidence type="ECO:0000256" key="1">
    <source>
        <dbReference type="ARBA" id="ARBA00004123"/>
    </source>
</evidence>
<proteinExistence type="predicted"/>
<evidence type="ECO:0000256" key="12">
    <source>
        <dbReference type="SAM" id="MobiDB-lite"/>
    </source>
</evidence>
<dbReference type="SMART" id="SM00240">
    <property type="entry name" value="FHA"/>
    <property type="match status" value="1"/>
</dbReference>
<dbReference type="InterPro" id="IPR050923">
    <property type="entry name" value="Cell_Proc_Reg/RNA_Proc"/>
</dbReference>
<feature type="compositionally biased region" description="Basic and acidic residues" evidence="12">
    <location>
        <begin position="16"/>
        <end position="42"/>
    </location>
</feature>
<evidence type="ECO:0000256" key="4">
    <source>
        <dbReference type="ARBA" id="ARBA00022664"/>
    </source>
</evidence>
<dbReference type="EMBL" id="JAQQBS010000004">
    <property type="protein sequence ID" value="KAK0169972.1"/>
    <property type="molecule type" value="Genomic_DNA"/>
</dbReference>
<keyword evidence="2" id="KW-1017">Isopeptide bond</keyword>
<keyword evidence="10" id="KW-0539">Nucleus</keyword>
<dbReference type="InterPro" id="IPR008984">
    <property type="entry name" value="SMAD_FHA_dom_sf"/>
</dbReference>
<dbReference type="GO" id="GO:0031047">
    <property type="term" value="P:regulatory ncRNA-mediated gene silencing"/>
    <property type="evidence" value="ECO:0007669"/>
    <property type="project" value="UniProtKB-KW"/>
</dbReference>
<keyword evidence="6" id="KW-0832">Ubl conjugation</keyword>
<dbReference type="SUPFAM" id="SSF49879">
    <property type="entry name" value="SMAD/FHA domain"/>
    <property type="match status" value="1"/>
</dbReference>
<dbReference type="PROSITE" id="PS50006">
    <property type="entry name" value="FHA_DOMAIN"/>
    <property type="match status" value="1"/>
</dbReference>
<keyword evidence="3" id="KW-0597">Phosphoprotein</keyword>
<evidence type="ECO:0000256" key="2">
    <source>
        <dbReference type="ARBA" id="ARBA00022499"/>
    </source>
</evidence>
<evidence type="ECO:0000256" key="3">
    <source>
        <dbReference type="ARBA" id="ARBA00022553"/>
    </source>
</evidence>
<reference evidence="14" key="1">
    <citation type="journal article" date="2023" name="bioRxiv">
        <title>Scaffold-level genome assemblies of two parasitoid biocontrol wasps reveal the parthenogenesis mechanism and an associated novel virus.</title>
        <authorList>
            <person name="Inwood S."/>
            <person name="Skelly J."/>
            <person name="Guhlin J."/>
            <person name="Harrop T."/>
            <person name="Goldson S."/>
            <person name="Dearden P."/>
        </authorList>
    </citation>
    <scope>NUCLEOTIDE SEQUENCE</scope>
    <source>
        <strain evidence="14">Irish</strain>
        <tissue evidence="14">Whole body</tissue>
    </source>
</reference>
<gene>
    <name evidence="14" type="ORF">PV328_010594</name>
</gene>
<dbReference type="Pfam" id="PF00498">
    <property type="entry name" value="FHA"/>
    <property type="match status" value="1"/>
</dbReference>
<feature type="region of interest" description="Disordered" evidence="12">
    <location>
        <begin position="1"/>
        <end position="130"/>
    </location>
</feature>
<evidence type="ECO:0000313" key="14">
    <source>
        <dbReference type="EMBL" id="KAK0169972.1"/>
    </source>
</evidence>
<comment type="caution">
    <text evidence="14">The sequence shown here is derived from an EMBL/GenBank/DDBJ whole genome shotgun (WGS) entry which is preliminary data.</text>
</comment>
<dbReference type="FunFam" id="2.60.200.20:FF:000008">
    <property type="entry name" value="smad nuclear-interacting protein 1"/>
    <property type="match status" value="1"/>
</dbReference>